<evidence type="ECO:0000313" key="1">
    <source>
        <dbReference type="EMBL" id="PKY60238.1"/>
    </source>
</evidence>
<dbReference type="Proteomes" id="UP000234323">
    <property type="component" value="Unassembled WGS sequence"/>
</dbReference>
<sequence>MGRRALNQPSLAVHTGGSEAFKADSLAIHTGGSEALKADSDTTKGLESEIILARNAFSFDQYRGLTLTNLDGIPVVPIVPIRCTSEGKVWRLLPPTIFTFSRVGHYSSQIARFSFI</sequence>
<dbReference type="EMBL" id="LLXI01004084">
    <property type="protein sequence ID" value="PKY60238.1"/>
    <property type="molecule type" value="Genomic_DNA"/>
</dbReference>
<accession>A0A2I1HMX9</accession>
<evidence type="ECO:0000313" key="2">
    <source>
        <dbReference type="Proteomes" id="UP000234323"/>
    </source>
</evidence>
<name>A0A2I1HMX9_9GLOM</name>
<organism evidence="1 2">
    <name type="scientific">Rhizophagus irregularis</name>
    <dbReference type="NCBI Taxonomy" id="588596"/>
    <lineage>
        <taxon>Eukaryota</taxon>
        <taxon>Fungi</taxon>
        <taxon>Fungi incertae sedis</taxon>
        <taxon>Mucoromycota</taxon>
        <taxon>Glomeromycotina</taxon>
        <taxon>Glomeromycetes</taxon>
        <taxon>Glomerales</taxon>
        <taxon>Glomeraceae</taxon>
        <taxon>Rhizophagus</taxon>
    </lineage>
</organism>
<gene>
    <name evidence="1" type="ORF">RhiirA4_483726</name>
</gene>
<protein>
    <submittedName>
        <fullName evidence="1">Uncharacterized protein</fullName>
    </submittedName>
</protein>
<proteinExistence type="predicted"/>
<comment type="caution">
    <text evidence="1">The sequence shown here is derived from an EMBL/GenBank/DDBJ whole genome shotgun (WGS) entry which is preliminary data.</text>
</comment>
<keyword evidence="2" id="KW-1185">Reference proteome</keyword>
<reference evidence="1 2" key="1">
    <citation type="submission" date="2015-10" db="EMBL/GenBank/DDBJ databases">
        <title>Genome analyses suggest a sexual origin of heterokaryosis in a supposedly ancient asexual fungus.</title>
        <authorList>
            <person name="Ropars J."/>
            <person name="Sedzielewska K."/>
            <person name="Noel J."/>
            <person name="Charron P."/>
            <person name="Farinelli L."/>
            <person name="Marton T."/>
            <person name="Kruger M."/>
            <person name="Pelin A."/>
            <person name="Brachmann A."/>
            <person name="Corradi N."/>
        </authorList>
    </citation>
    <scope>NUCLEOTIDE SEQUENCE [LARGE SCALE GENOMIC DNA]</scope>
    <source>
        <strain evidence="1 2">A4</strain>
    </source>
</reference>
<dbReference type="AlphaFoldDB" id="A0A2I1HMX9"/>